<organism evidence="1 2">
    <name type="scientific">Araneus ventricosus</name>
    <name type="common">Orbweaver spider</name>
    <name type="synonym">Epeira ventricosa</name>
    <dbReference type="NCBI Taxonomy" id="182803"/>
    <lineage>
        <taxon>Eukaryota</taxon>
        <taxon>Metazoa</taxon>
        <taxon>Ecdysozoa</taxon>
        <taxon>Arthropoda</taxon>
        <taxon>Chelicerata</taxon>
        <taxon>Arachnida</taxon>
        <taxon>Araneae</taxon>
        <taxon>Araneomorphae</taxon>
        <taxon>Entelegynae</taxon>
        <taxon>Araneoidea</taxon>
        <taxon>Araneidae</taxon>
        <taxon>Araneus</taxon>
    </lineage>
</organism>
<keyword evidence="2" id="KW-1185">Reference proteome</keyword>
<name>A0A4Y2JR89_ARAVE</name>
<sequence length="125" mass="15128">MLSFCCVRWLAKESISRNQLSFRRCESQEKGCRLICRIWHPTLVQNYEVPSKMLSICNVRWLAKESIRWNQLSFRRCESQEKGSRDFSSFVVFGIRLRFKFPKYFVNRSCIPSEQMEQIFIWKVE</sequence>
<dbReference type="AlphaFoldDB" id="A0A4Y2JR89"/>
<evidence type="ECO:0000313" key="1">
    <source>
        <dbReference type="EMBL" id="GBM92474.1"/>
    </source>
</evidence>
<protein>
    <submittedName>
        <fullName evidence="1">Uncharacterized protein</fullName>
    </submittedName>
</protein>
<reference evidence="1 2" key="1">
    <citation type="journal article" date="2019" name="Sci. Rep.">
        <title>Orb-weaving spider Araneus ventricosus genome elucidates the spidroin gene catalogue.</title>
        <authorList>
            <person name="Kono N."/>
            <person name="Nakamura H."/>
            <person name="Ohtoshi R."/>
            <person name="Moran D.A.P."/>
            <person name="Shinohara A."/>
            <person name="Yoshida Y."/>
            <person name="Fujiwara M."/>
            <person name="Mori M."/>
            <person name="Tomita M."/>
            <person name="Arakawa K."/>
        </authorList>
    </citation>
    <scope>NUCLEOTIDE SEQUENCE [LARGE SCALE GENOMIC DNA]</scope>
</reference>
<dbReference type="Proteomes" id="UP000499080">
    <property type="component" value="Unassembled WGS sequence"/>
</dbReference>
<accession>A0A4Y2JR89</accession>
<proteinExistence type="predicted"/>
<dbReference type="EMBL" id="BGPR01003792">
    <property type="protein sequence ID" value="GBM92474.1"/>
    <property type="molecule type" value="Genomic_DNA"/>
</dbReference>
<comment type="caution">
    <text evidence="1">The sequence shown here is derived from an EMBL/GenBank/DDBJ whole genome shotgun (WGS) entry which is preliminary data.</text>
</comment>
<evidence type="ECO:0000313" key="2">
    <source>
        <dbReference type="Proteomes" id="UP000499080"/>
    </source>
</evidence>
<gene>
    <name evidence="1" type="ORF">AVEN_2111_1</name>
</gene>